<evidence type="ECO:0000313" key="6">
    <source>
        <dbReference type="EMBL" id="THG29310.1"/>
    </source>
</evidence>
<dbReference type="InterPro" id="IPR012794">
    <property type="entry name" value="PcaR_PcaU"/>
</dbReference>
<dbReference type="NCBIfam" id="TIGR02431">
    <property type="entry name" value="pcaR_pcaU"/>
    <property type="match status" value="1"/>
</dbReference>
<feature type="domain" description="HTH iclR-type" evidence="4">
    <location>
        <begin position="14"/>
        <end position="74"/>
    </location>
</feature>
<evidence type="ECO:0000259" key="4">
    <source>
        <dbReference type="PROSITE" id="PS51077"/>
    </source>
</evidence>
<reference evidence="6 7" key="1">
    <citation type="submission" date="2019-04" db="EMBL/GenBank/DDBJ databases">
        <authorList>
            <person name="Jiang L."/>
        </authorList>
    </citation>
    <scope>NUCLEOTIDE SEQUENCE [LARGE SCALE GENOMIC DNA]</scope>
    <source>
        <strain evidence="6 7">YIM 131853</strain>
    </source>
</reference>
<sequence length="265" mass="29166">MSTEDPQARQPHFIRSLERGLAVISAFDEAHPRQSLSEVAGVTGLDRATVRRVLLTLRDLGYVKFEGREFLLTPRVLQLGYAYLSGMSLVEIARPHLQEIAHELGETASLTVLDGDDIVYLDLATSTRLSSVQINVGTRFRAHATSMGRVLLSGRSAAEIEGYLERLKGSRRVERTVRSLDELRAEIEATAERGWATVDKELEEGLRGVAVPVRDRRGEVIAAINVSAHAARSSISDLAELYVPPIRRAAASIEAELLGYRRPGT</sequence>
<dbReference type="RefSeq" id="WP_136427640.1">
    <property type="nucleotide sequence ID" value="NZ_SSSM01000005.1"/>
</dbReference>
<evidence type="ECO:0000256" key="1">
    <source>
        <dbReference type="ARBA" id="ARBA00023015"/>
    </source>
</evidence>
<gene>
    <name evidence="6" type="ORF">E6C64_11355</name>
</gene>
<dbReference type="OrthoDB" id="8479143at2"/>
<dbReference type="Gene3D" id="3.30.450.40">
    <property type="match status" value="1"/>
</dbReference>
<proteinExistence type="predicted"/>
<dbReference type="SUPFAM" id="SSF46785">
    <property type="entry name" value="Winged helix' DNA-binding domain"/>
    <property type="match status" value="1"/>
</dbReference>
<dbReference type="PROSITE" id="PS51077">
    <property type="entry name" value="HTH_ICLR"/>
    <property type="match status" value="1"/>
</dbReference>
<protein>
    <submittedName>
        <fullName evidence="6">IclR family transcriptional regulator</fullName>
    </submittedName>
</protein>
<feature type="domain" description="IclR-ED" evidence="5">
    <location>
        <begin position="75"/>
        <end position="259"/>
    </location>
</feature>
<dbReference type="GO" id="GO:0045892">
    <property type="term" value="P:negative regulation of DNA-templated transcription"/>
    <property type="evidence" value="ECO:0007669"/>
    <property type="project" value="TreeGrafter"/>
</dbReference>
<dbReference type="Pfam" id="PF01614">
    <property type="entry name" value="IclR_C"/>
    <property type="match status" value="1"/>
</dbReference>
<evidence type="ECO:0000259" key="5">
    <source>
        <dbReference type="PROSITE" id="PS51078"/>
    </source>
</evidence>
<dbReference type="Gene3D" id="1.10.10.10">
    <property type="entry name" value="Winged helix-like DNA-binding domain superfamily/Winged helix DNA-binding domain"/>
    <property type="match status" value="1"/>
</dbReference>
<comment type="caution">
    <text evidence="6">The sequence shown here is derived from an EMBL/GenBank/DDBJ whole genome shotgun (WGS) entry which is preliminary data.</text>
</comment>
<accession>A0A4S4FGD4</accession>
<keyword evidence="2" id="KW-0238">DNA-binding</keyword>
<dbReference type="Pfam" id="PF09339">
    <property type="entry name" value="HTH_IclR"/>
    <property type="match status" value="1"/>
</dbReference>
<dbReference type="SUPFAM" id="SSF55781">
    <property type="entry name" value="GAF domain-like"/>
    <property type="match status" value="1"/>
</dbReference>
<evidence type="ECO:0000313" key="7">
    <source>
        <dbReference type="Proteomes" id="UP000309133"/>
    </source>
</evidence>
<organism evidence="6 7">
    <name type="scientific">Naasia lichenicola</name>
    <dbReference type="NCBI Taxonomy" id="2565933"/>
    <lineage>
        <taxon>Bacteria</taxon>
        <taxon>Bacillati</taxon>
        <taxon>Actinomycetota</taxon>
        <taxon>Actinomycetes</taxon>
        <taxon>Micrococcales</taxon>
        <taxon>Microbacteriaceae</taxon>
        <taxon>Naasia</taxon>
    </lineage>
</organism>
<dbReference type="EMBL" id="SSSM01000005">
    <property type="protein sequence ID" value="THG29310.1"/>
    <property type="molecule type" value="Genomic_DNA"/>
</dbReference>
<dbReference type="InterPro" id="IPR029016">
    <property type="entry name" value="GAF-like_dom_sf"/>
</dbReference>
<keyword evidence="1" id="KW-0805">Transcription regulation</keyword>
<dbReference type="InterPro" id="IPR005471">
    <property type="entry name" value="Tscrpt_reg_IclR_N"/>
</dbReference>
<dbReference type="PROSITE" id="PS51078">
    <property type="entry name" value="ICLR_ED"/>
    <property type="match status" value="1"/>
</dbReference>
<dbReference type="GO" id="GO:0045893">
    <property type="term" value="P:positive regulation of DNA-templated transcription"/>
    <property type="evidence" value="ECO:0007669"/>
    <property type="project" value="InterPro"/>
</dbReference>
<evidence type="ECO:0000256" key="2">
    <source>
        <dbReference type="ARBA" id="ARBA00023125"/>
    </source>
</evidence>
<dbReference type="PANTHER" id="PTHR30136">
    <property type="entry name" value="HELIX-TURN-HELIX TRANSCRIPTIONAL REGULATOR, ICLR FAMILY"/>
    <property type="match status" value="1"/>
</dbReference>
<keyword evidence="7" id="KW-1185">Reference proteome</keyword>
<evidence type="ECO:0000256" key="3">
    <source>
        <dbReference type="ARBA" id="ARBA00023163"/>
    </source>
</evidence>
<name>A0A4S4FGD4_9MICO</name>
<dbReference type="InterPro" id="IPR050707">
    <property type="entry name" value="HTH_MetabolicPath_Reg"/>
</dbReference>
<dbReference type="InterPro" id="IPR014757">
    <property type="entry name" value="Tscrpt_reg_IclR_C"/>
</dbReference>
<dbReference type="InterPro" id="IPR036388">
    <property type="entry name" value="WH-like_DNA-bd_sf"/>
</dbReference>
<dbReference type="InterPro" id="IPR036390">
    <property type="entry name" value="WH_DNA-bd_sf"/>
</dbReference>
<dbReference type="Proteomes" id="UP000309133">
    <property type="component" value="Unassembled WGS sequence"/>
</dbReference>
<dbReference type="GO" id="GO:0003677">
    <property type="term" value="F:DNA binding"/>
    <property type="evidence" value="ECO:0007669"/>
    <property type="project" value="UniProtKB-KW"/>
</dbReference>
<dbReference type="PANTHER" id="PTHR30136:SF34">
    <property type="entry name" value="TRANSCRIPTIONAL REGULATOR"/>
    <property type="match status" value="1"/>
</dbReference>
<dbReference type="SMART" id="SM00346">
    <property type="entry name" value="HTH_ICLR"/>
    <property type="match status" value="1"/>
</dbReference>
<keyword evidence="3" id="KW-0804">Transcription</keyword>
<dbReference type="GO" id="GO:0003700">
    <property type="term" value="F:DNA-binding transcription factor activity"/>
    <property type="evidence" value="ECO:0007669"/>
    <property type="project" value="TreeGrafter"/>
</dbReference>
<dbReference type="GO" id="GO:0046278">
    <property type="term" value="P:3,4-dihydroxybenzoate metabolic process"/>
    <property type="evidence" value="ECO:0007669"/>
    <property type="project" value="InterPro"/>
</dbReference>
<dbReference type="AlphaFoldDB" id="A0A4S4FGD4"/>